<feature type="compositionally biased region" description="Low complexity" evidence="1">
    <location>
        <begin position="116"/>
        <end position="162"/>
    </location>
</feature>
<evidence type="ECO:0000256" key="1">
    <source>
        <dbReference type="SAM" id="MobiDB-lite"/>
    </source>
</evidence>
<feature type="region of interest" description="Disordered" evidence="1">
    <location>
        <begin position="103"/>
        <end position="162"/>
    </location>
</feature>
<organism evidence="3 4">
    <name type="scientific">Ascochyta lentis</name>
    <dbReference type="NCBI Taxonomy" id="205686"/>
    <lineage>
        <taxon>Eukaryota</taxon>
        <taxon>Fungi</taxon>
        <taxon>Dikarya</taxon>
        <taxon>Ascomycota</taxon>
        <taxon>Pezizomycotina</taxon>
        <taxon>Dothideomycetes</taxon>
        <taxon>Pleosporomycetidae</taxon>
        <taxon>Pleosporales</taxon>
        <taxon>Pleosporineae</taxon>
        <taxon>Didymellaceae</taxon>
        <taxon>Ascochyta</taxon>
    </lineage>
</organism>
<comment type="caution">
    <text evidence="3">The sequence shown here is derived from an EMBL/GenBank/DDBJ whole genome shotgun (WGS) entry which is preliminary data.</text>
</comment>
<reference evidence="3" key="2">
    <citation type="submission" date="2020-09" db="EMBL/GenBank/DDBJ databases">
        <title>Reference genome assembly for Australian Ascochyta lentis isolate Al4.</title>
        <authorList>
            <person name="Lee R.C."/>
            <person name="Farfan-Caceres L.M."/>
            <person name="Debler J.W."/>
            <person name="Williams A.H."/>
            <person name="Henares B.M."/>
        </authorList>
    </citation>
    <scope>NUCLEOTIDE SEQUENCE</scope>
    <source>
        <strain evidence="3">Al4</strain>
    </source>
</reference>
<reference evidence="3" key="1">
    <citation type="submission" date="2018-12" db="EMBL/GenBank/DDBJ databases">
        <authorList>
            <person name="Syme R.A."/>
            <person name="Farfan-Caceres L."/>
            <person name="Lichtenzveig J."/>
        </authorList>
    </citation>
    <scope>NUCLEOTIDE SEQUENCE</scope>
    <source>
        <strain evidence="3">Al4</strain>
    </source>
</reference>
<evidence type="ECO:0000313" key="4">
    <source>
        <dbReference type="Proteomes" id="UP000651452"/>
    </source>
</evidence>
<sequence>MVASQLILAAFVAAAGATNLVVRKDSYFASLLKRQEPGTPAYNCHDNCGSAITLSRTANPCDNAVFVADYNNCLKCSGPDNYNIWRYYGGTLSTAGASCGFDTEPLSGQQENVPEAGSTGAASSAAPAQTSATAQPPAVSSAAPSTASSAAPVSSSTAAPTSSQAAATTEAVTSEAPVSSVTTIFALITTVVTPAISSTSVYATHIANGTLSSFESGVPSPSTNASASFTASAPAEVTTNAAAGLRVADTAGVFGAIFVGALFGM</sequence>
<dbReference type="Proteomes" id="UP000651452">
    <property type="component" value="Unassembled WGS sequence"/>
</dbReference>
<feature type="signal peptide" evidence="2">
    <location>
        <begin position="1"/>
        <end position="17"/>
    </location>
</feature>
<keyword evidence="4" id="KW-1185">Reference proteome</keyword>
<feature type="chain" id="PRO_5034038858" evidence="2">
    <location>
        <begin position="18"/>
        <end position="265"/>
    </location>
</feature>
<accession>A0A8H7MEP5</accession>
<proteinExistence type="predicted"/>
<dbReference type="OrthoDB" id="4160690at2759"/>
<name>A0A8H7MEP5_9PLEO</name>
<gene>
    <name evidence="3" type="ORF">EKO04_009334</name>
</gene>
<protein>
    <submittedName>
        <fullName evidence="3">Uncharacterized protein</fullName>
    </submittedName>
</protein>
<evidence type="ECO:0000313" key="3">
    <source>
        <dbReference type="EMBL" id="KAF9692243.1"/>
    </source>
</evidence>
<dbReference type="AlphaFoldDB" id="A0A8H7MEP5"/>
<evidence type="ECO:0000256" key="2">
    <source>
        <dbReference type="SAM" id="SignalP"/>
    </source>
</evidence>
<dbReference type="EMBL" id="RZGK01000018">
    <property type="protein sequence ID" value="KAF9692243.1"/>
    <property type="molecule type" value="Genomic_DNA"/>
</dbReference>
<keyword evidence="2" id="KW-0732">Signal</keyword>